<name>A0A0J1JCT9_9GAMM</name>
<dbReference type="PATRIC" id="fig|754436.4.peg.3522"/>
<dbReference type="RefSeq" id="WP_047875566.1">
    <property type="nucleotide sequence ID" value="NZ_BMYC01000012.1"/>
</dbReference>
<keyword evidence="2" id="KW-1185">Reference proteome</keyword>
<comment type="caution">
    <text evidence="1">The sequence shown here is derived from an EMBL/GenBank/DDBJ whole genome shotgun (WGS) entry which is preliminary data.</text>
</comment>
<evidence type="ECO:0008006" key="3">
    <source>
        <dbReference type="Google" id="ProtNLM"/>
    </source>
</evidence>
<sequence length="415" mass="46837">MKAKISIAAITVVSLFGCQTTGNQYPSLTLKEANSFIESVNIQPYHVQPEIEQVWIQPVNKTEACLLETSPQFKAEANARAVWDGACKNGYADGFGRDITISDYSHVEEITTYQNGSTLNQYSVMRDYVNNLTVRRFKNDLNKYVGSIEFITDSSTNFNVLIRTGVFDEKTGNYRYVESSPFNPIVSYVNRVDGKVSYIFNDMTNQIGEVKSSTFTQNSLTGQYGGIIRFVMKNGYVQSEKINQSGNQIVNVPGQFWKDIDSELEKITPAISEGNNAYNNALTLETKYKHKVCNSDNPIIPRGITYDEYTAMCYYDLKFTEKYKSTMEAVSNKYNADLNKYQSEQYKQQELAIKRREAEAAESRAAAAHKQSAAAGSSGFNNTVQCYKMGQFLNKEIKTFNGMICPIGWLQYSGW</sequence>
<gene>
    <name evidence="1" type="ORF">ABT58_16625</name>
</gene>
<accession>A0A0J1JCT9</accession>
<protein>
    <recommendedName>
        <fullName evidence="3">Lipoprotein</fullName>
    </recommendedName>
</protein>
<dbReference type="PROSITE" id="PS51257">
    <property type="entry name" value="PROKAR_LIPOPROTEIN"/>
    <property type="match status" value="1"/>
</dbReference>
<proteinExistence type="predicted"/>
<evidence type="ECO:0000313" key="1">
    <source>
        <dbReference type="EMBL" id="KLU99481.1"/>
    </source>
</evidence>
<dbReference type="OrthoDB" id="6402771at2"/>
<reference evidence="1 2" key="1">
    <citation type="submission" date="2015-05" db="EMBL/GenBank/DDBJ databases">
        <title>Photobacterium galathea sp. nov.</title>
        <authorList>
            <person name="Machado H."/>
            <person name="Gram L."/>
        </authorList>
    </citation>
    <scope>NUCLEOTIDE SEQUENCE [LARGE SCALE GENOMIC DNA]</scope>
    <source>
        <strain evidence="1 2">DSM 25995</strain>
    </source>
</reference>
<dbReference type="Proteomes" id="UP000036426">
    <property type="component" value="Unassembled WGS sequence"/>
</dbReference>
<organism evidence="1 2">
    <name type="scientific">Photobacterium aphoticum</name>
    <dbReference type="NCBI Taxonomy" id="754436"/>
    <lineage>
        <taxon>Bacteria</taxon>
        <taxon>Pseudomonadati</taxon>
        <taxon>Pseudomonadota</taxon>
        <taxon>Gammaproteobacteria</taxon>
        <taxon>Vibrionales</taxon>
        <taxon>Vibrionaceae</taxon>
        <taxon>Photobacterium</taxon>
    </lineage>
</organism>
<dbReference type="EMBL" id="LDOV01000030">
    <property type="protein sequence ID" value="KLU99481.1"/>
    <property type="molecule type" value="Genomic_DNA"/>
</dbReference>
<evidence type="ECO:0000313" key="2">
    <source>
        <dbReference type="Proteomes" id="UP000036426"/>
    </source>
</evidence>
<dbReference type="AlphaFoldDB" id="A0A0J1JCT9"/>